<feature type="non-terminal residue" evidence="2">
    <location>
        <position position="357"/>
    </location>
</feature>
<dbReference type="PANTHER" id="PTHR10877">
    <property type="entry name" value="POLYCYSTIN FAMILY MEMBER"/>
    <property type="match status" value="1"/>
</dbReference>
<dbReference type="GO" id="GO:0005262">
    <property type="term" value="F:calcium channel activity"/>
    <property type="evidence" value="ECO:0007669"/>
    <property type="project" value="TreeGrafter"/>
</dbReference>
<accession>A0A1B6G7G0</accession>
<feature type="transmembrane region" description="Helical" evidence="1">
    <location>
        <begin position="232"/>
        <end position="253"/>
    </location>
</feature>
<feature type="non-terminal residue" evidence="2">
    <location>
        <position position="1"/>
    </location>
</feature>
<feature type="transmembrane region" description="Helical" evidence="1">
    <location>
        <begin position="34"/>
        <end position="56"/>
    </location>
</feature>
<dbReference type="InterPro" id="IPR051223">
    <property type="entry name" value="Polycystin"/>
</dbReference>
<dbReference type="GO" id="GO:0016020">
    <property type="term" value="C:membrane"/>
    <property type="evidence" value="ECO:0007669"/>
    <property type="project" value="TreeGrafter"/>
</dbReference>
<dbReference type="AlphaFoldDB" id="A0A1B6G7G0"/>
<sequence length="357" mass="41116">KKVLFVDNLSLEFSEHNLFLCIFLKHARNPISRVQMISVLMSCVTMALLCNIMFYLPEDKELNEDDPQFTLGTREFYVTFQSILIISITTLILIACFKRSYKYVYATQSTSLYMRRDSYSLYKLNQTAGKDAFPTQSSTSIILPPDQKNEDQSESRNCFRMLYALLRSPALPPVLLPPGPRTVKVRKPWYIFSWGCCVTIIFLSCFFVMLYGLKLGLVNSKKWLSTVLASEVGETLVISPVKLMCYAIILTMASKRMRDVYTHAVDYKKALETRIPNDVQYLTELIKKREQPMYAPLSRNVRVDMLIKKKLIGYWLSLLDFLISTCFVFIVSAIISHLWSSSCYVTNSQVKKLLTLS</sequence>
<name>A0A1B6G7G0_9HEMI</name>
<feature type="transmembrane region" description="Helical" evidence="1">
    <location>
        <begin position="189"/>
        <end position="212"/>
    </location>
</feature>
<dbReference type="GO" id="GO:0050982">
    <property type="term" value="P:detection of mechanical stimulus"/>
    <property type="evidence" value="ECO:0007669"/>
    <property type="project" value="TreeGrafter"/>
</dbReference>
<dbReference type="PANTHER" id="PTHR10877:SF183">
    <property type="entry name" value="AT14535P-RELATED"/>
    <property type="match status" value="1"/>
</dbReference>
<evidence type="ECO:0000313" key="2">
    <source>
        <dbReference type="EMBL" id="JAS58376.1"/>
    </source>
</evidence>
<evidence type="ECO:0000256" key="1">
    <source>
        <dbReference type="SAM" id="Phobius"/>
    </source>
</evidence>
<keyword evidence="1" id="KW-0812">Transmembrane</keyword>
<keyword evidence="1" id="KW-0472">Membrane</keyword>
<feature type="transmembrane region" description="Helical" evidence="1">
    <location>
        <begin position="312"/>
        <end position="339"/>
    </location>
</feature>
<protein>
    <submittedName>
        <fullName evidence="2">Uncharacterized protein</fullName>
    </submittedName>
</protein>
<reference evidence="2" key="1">
    <citation type="submission" date="2015-11" db="EMBL/GenBank/DDBJ databases">
        <title>De novo transcriptome assembly of four potential Pierce s Disease insect vectors from Arizona vineyards.</title>
        <authorList>
            <person name="Tassone E.E."/>
        </authorList>
    </citation>
    <scope>NUCLEOTIDE SEQUENCE</scope>
</reference>
<keyword evidence="1" id="KW-1133">Transmembrane helix</keyword>
<proteinExistence type="predicted"/>
<organism evidence="2">
    <name type="scientific">Cuerna arida</name>
    <dbReference type="NCBI Taxonomy" id="1464854"/>
    <lineage>
        <taxon>Eukaryota</taxon>
        <taxon>Metazoa</taxon>
        <taxon>Ecdysozoa</taxon>
        <taxon>Arthropoda</taxon>
        <taxon>Hexapoda</taxon>
        <taxon>Insecta</taxon>
        <taxon>Pterygota</taxon>
        <taxon>Neoptera</taxon>
        <taxon>Paraneoptera</taxon>
        <taxon>Hemiptera</taxon>
        <taxon>Auchenorrhyncha</taxon>
        <taxon>Membracoidea</taxon>
        <taxon>Cicadellidae</taxon>
        <taxon>Cicadellinae</taxon>
        <taxon>Proconiini</taxon>
        <taxon>Cuerna</taxon>
    </lineage>
</organism>
<gene>
    <name evidence="2" type="ORF">g.3954</name>
</gene>
<feature type="transmembrane region" description="Helical" evidence="1">
    <location>
        <begin position="76"/>
        <end position="97"/>
    </location>
</feature>
<dbReference type="EMBL" id="GECZ01011393">
    <property type="protein sequence ID" value="JAS58376.1"/>
    <property type="molecule type" value="Transcribed_RNA"/>
</dbReference>